<dbReference type="EMBL" id="JRES01000655">
    <property type="protein sequence ID" value="KNC29567.1"/>
    <property type="molecule type" value="Genomic_DNA"/>
</dbReference>
<accession>A0A0L0CBF8</accession>
<protein>
    <submittedName>
        <fullName evidence="2">Uncharacterized protein</fullName>
    </submittedName>
</protein>
<keyword evidence="1" id="KW-0732">Signal</keyword>
<evidence type="ECO:0000313" key="2">
    <source>
        <dbReference type="EMBL" id="KNC29567.1"/>
    </source>
</evidence>
<organism evidence="2 3">
    <name type="scientific">Lucilia cuprina</name>
    <name type="common">Green bottle fly</name>
    <name type="synonym">Australian sheep blowfly</name>
    <dbReference type="NCBI Taxonomy" id="7375"/>
    <lineage>
        <taxon>Eukaryota</taxon>
        <taxon>Metazoa</taxon>
        <taxon>Ecdysozoa</taxon>
        <taxon>Arthropoda</taxon>
        <taxon>Hexapoda</taxon>
        <taxon>Insecta</taxon>
        <taxon>Pterygota</taxon>
        <taxon>Neoptera</taxon>
        <taxon>Endopterygota</taxon>
        <taxon>Diptera</taxon>
        <taxon>Brachycera</taxon>
        <taxon>Muscomorpha</taxon>
        <taxon>Oestroidea</taxon>
        <taxon>Calliphoridae</taxon>
        <taxon>Luciliinae</taxon>
        <taxon>Lucilia</taxon>
    </lineage>
</organism>
<dbReference type="AlphaFoldDB" id="A0A0L0CBF8"/>
<feature type="signal peptide" evidence="1">
    <location>
        <begin position="1"/>
        <end position="25"/>
    </location>
</feature>
<evidence type="ECO:0000256" key="1">
    <source>
        <dbReference type="SAM" id="SignalP"/>
    </source>
</evidence>
<feature type="chain" id="PRO_5005535832" evidence="1">
    <location>
        <begin position="26"/>
        <end position="256"/>
    </location>
</feature>
<name>A0A0L0CBF8_LUCCU</name>
<gene>
    <name evidence="2" type="ORF">FF38_11498</name>
</gene>
<proteinExistence type="predicted"/>
<reference evidence="2 3" key="1">
    <citation type="journal article" date="2015" name="Nat. Commun.">
        <title>Lucilia cuprina genome unlocks parasitic fly biology to underpin future interventions.</title>
        <authorList>
            <person name="Anstead C.A."/>
            <person name="Korhonen P.K."/>
            <person name="Young N.D."/>
            <person name="Hall R.S."/>
            <person name="Jex A.R."/>
            <person name="Murali S.C."/>
            <person name="Hughes D.S."/>
            <person name="Lee S.F."/>
            <person name="Perry T."/>
            <person name="Stroehlein A.J."/>
            <person name="Ansell B.R."/>
            <person name="Breugelmans B."/>
            <person name="Hofmann A."/>
            <person name="Qu J."/>
            <person name="Dugan S."/>
            <person name="Lee S.L."/>
            <person name="Chao H."/>
            <person name="Dinh H."/>
            <person name="Han Y."/>
            <person name="Doddapaneni H.V."/>
            <person name="Worley K.C."/>
            <person name="Muzny D.M."/>
            <person name="Ioannidis P."/>
            <person name="Waterhouse R.M."/>
            <person name="Zdobnov E.M."/>
            <person name="James P.J."/>
            <person name="Bagnall N.H."/>
            <person name="Kotze A.C."/>
            <person name="Gibbs R.A."/>
            <person name="Richards S."/>
            <person name="Batterham P."/>
            <person name="Gasser R.B."/>
        </authorList>
    </citation>
    <scope>NUCLEOTIDE SEQUENCE [LARGE SCALE GENOMIC DNA]</scope>
    <source>
        <strain evidence="2 3">LS</strain>
        <tissue evidence="2">Full body</tissue>
    </source>
</reference>
<keyword evidence="3" id="KW-1185">Reference proteome</keyword>
<comment type="caution">
    <text evidence="2">The sequence shown here is derived from an EMBL/GenBank/DDBJ whole genome shotgun (WGS) entry which is preliminary data.</text>
</comment>
<evidence type="ECO:0000313" key="3">
    <source>
        <dbReference type="Proteomes" id="UP000037069"/>
    </source>
</evidence>
<dbReference type="Proteomes" id="UP000037069">
    <property type="component" value="Unassembled WGS sequence"/>
</dbReference>
<sequence length="256" mass="29933">MALLITYQLNWQLFLLLLALPSVYPQNKNNNTTACSSEARAAKTIFEFWRENNKGCDFDAANLYKIQKKISLKQNNEQITNLIGDPSIGRLLSKLPEQLLTIYQSWNYNVSLLNRHYNEFIYPERNSGPAANKRYLFNFLPTKNYYRVKGKFKLQFNPQGLLTFGAPYDNSYKYLTAEKNSAFICMDCAMDSSQRWQVLWPNDDQQFFLLQNIATQELLCSTTNMYNENLVLISTLDFMEHMTDSLCQWKAVKRIK</sequence>